<reference evidence="16 17" key="1">
    <citation type="submission" date="2016-10" db="EMBL/GenBank/DDBJ databases">
        <title>Chromobacterium muskegensis sp. nov., an insecticidal bacterium isolated from Sphagnum bogs.</title>
        <authorList>
            <person name="Sparks M.E."/>
            <person name="Blackburn M.B."/>
            <person name="Gundersen-Rindal D.E."/>
            <person name="Mitchell A."/>
            <person name="Farrar R."/>
            <person name="Kuhar D."/>
        </authorList>
    </citation>
    <scope>NUCLEOTIDE SEQUENCE [LARGE SCALE GENOMIC DNA]</scope>
    <source>
        <strain evidence="16 17">21-1</strain>
    </source>
</reference>
<accession>A0A1D9LMZ2</accession>
<gene>
    <name evidence="16" type="ORF">BKX93_23055</name>
</gene>
<dbReference type="Pfam" id="PF04888">
    <property type="entry name" value="SseC"/>
    <property type="match status" value="1"/>
</dbReference>
<evidence type="ECO:0000256" key="1">
    <source>
        <dbReference type="ARBA" id="ARBA00004551"/>
    </source>
</evidence>
<dbReference type="GO" id="GO:0033644">
    <property type="term" value="C:host cell membrane"/>
    <property type="evidence" value="ECO:0007669"/>
    <property type="project" value="UniProtKB-SubCell"/>
</dbReference>
<keyword evidence="7 13" id="KW-1133">Transmembrane helix</keyword>
<evidence type="ECO:0000256" key="2">
    <source>
        <dbReference type="ARBA" id="ARBA00004613"/>
    </source>
</evidence>
<feature type="coiled-coil region" evidence="12">
    <location>
        <begin position="148"/>
        <end position="199"/>
    </location>
</feature>
<evidence type="ECO:0000256" key="9">
    <source>
        <dbReference type="ARBA" id="ARBA00023136"/>
    </source>
</evidence>
<comment type="function">
    <text evidence="10">Plays a role in the bacterium-induced formation of multinucleated giant cell (MNGC), which is formed after host cell fusion, as well as in the intercellular spreading of bacteria and in the induction of apoptosis in macrophages. May act in concert with other effector proteins to induce fusion of host cell membranes.</text>
</comment>
<evidence type="ECO:0000256" key="3">
    <source>
        <dbReference type="ARBA" id="ARBA00018823"/>
    </source>
</evidence>
<keyword evidence="4" id="KW-0964">Secreted</keyword>
<dbReference type="AlphaFoldDB" id="A0A1D9LMZ2"/>
<keyword evidence="5 13" id="KW-0812">Transmembrane</keyword>
<dbReference type="InterPro" id="IPR032391">
    <property type="entry name" value="IpaB/BipB/SctE_N"/>
</dbReference>
<evidence type="ECO:0000256" key="13">
    <source>
        <dbReference type="SAM" id="Phobius"/>
    </source>
</evidence>
<dbReference type="InterPro" id="IPR003895">
    <property type="entry name" value="T3SS_SctE/BipB"/>
</dbReference>
<feature type="domain" description="Translocator protein BipB-like C-terminal" evidence="14">
    <location>
        <begin position="256"/>
        <end position="578"/>
    </location>
</feature>
<evidence type="ECO:0000256" key="6">
    <source>
        <dbReference type="ARBA" id="ARBA00022870"/>
    </source>
</evidence>
<dbReference type="Pfam" id="PF16535">
    <property type="entry name" value="T3SSipB"/>
    <property type="match status" value="1"/>
</dbReference>
<evidence type="ECO:0000256" key="5">
    <source>
        <dbReference type="ARBA" id="ARBA00022692"/>
    </source>
</evidence>
<dbReference type="STRING" id="1108595.BKX93_23055"/>
<feature type="domain" description="IpaB/BipB/SctE N-terminal" evidence="15">
    <location>
        <begin position="81"/>
        <end position="231"/>
    </location>
</feature>
<evidence type="ECO:0000256" key="10">
    <source>
        <dbReference type="ARBA" id="ARBA00025490"/>
    </source>
</evidence>
<evidence type="ECO:0000256" key="12">
    <source>
        <dbReference type="SAM" id="Coils"/>
    </source>
</evidence>
<keyword evidence="12" id="KW-0175">Coiled coil</keyword>
<evidence type="ECO:0000256" key="8">
    <source>
        <dbReference type="ARBA" id="ARBA00023026"/>
    </source>
</evidence>
<dbReference type="InterPro" id="IPR006972">
    <property type="entry name" value="BipB-like_C"/>
</dbReference>
<dbReference type="GO" id="GO:0005576">
    <property type="term" value="C:extracellular region"/>
    <property type="evidence" value="ECO:0007669"/>
    <property type="project" value="UniProtKB-SubCell"/>
</dbReference>
<dbReference type="RefSeq" id="WP_070981555.1">
    <property type="nucleotide sequence ID" value="NZ_CP017707.1"/>
</dbReference>
<keyword evidence="8" id="KW-0843">Virulence</keyword>
<sequence length="582" mass="60704">MSDVGTIGGRRPPNPDLIKAVTDSVRQGGPFLNVAHEAHAKLLAFHAGKTGGVTVARESETGSPELTPPTDSSLPGLNKDGAFTYVVGKLIVLLGESSLKELEARLATWRAMRESEKAMSTELSKEFEKALGESEAATAAFKTATQNSETANAAVAAAQSKADEAKSKLDKMSPNDAGYADAKAALDAANTTLAQAKTAASNAVDAAAQAQQVATQKAAVTDGVVDKIHNAGIDSETAKQADKDNLNNLAKLTEVMARFSKLLGDNSERSLKNELSLFEAMQDSRQKEMEKKADEYQKEVKKAETLNTVMGCLGKILGAILTVVSVVSAAFTGGASLALAAVGVGLMVADEICKAVTGKSFIEEALKPLMDKILKPLMEMLSKAITKALEGLGVDKGTAEMVGAVVGAIIAAVVMVVAMVAVAAVGKNAASKMGDMLGKLIGDAVKDIVPQVLKDLASGTGKLFSQGMERLTKSLGLGSDEASQKLVANTLDQVVTAGSFINSTIQGIGGVEQGVFRKKAAEALAGFSLARASMEQLEKWLQQAVETFGSNLKITQDLTVNMSNVFEQTTDAGRFVLGHTRA</sequence>
<dbReference type="Gene3D" id="1.20.120.330">
    <property type="entry name" value="Nucleotidyltransferases domain 2"/>
    <property type="match status" value="2"/>
</dbReference>
<name>A0A1D9LMZ2_9NEIS</name>
<organism evidence="16 17">
    <name type="scientific">Chromobacterium vaccinii</name>
    <dbReference type="NCBI Taxonomy" id="1108595"/>
    <lineage>
        <taxon>Bacteria</taxon>
        <taxon>Pseudomonadati</taxon>
        <taxon>Pseudomonadota</taxon>
        <taxon>Betaproteobacteria</taxon>
        <taxon>Neisseriales</taxon>
        <taxon>Chromobacteriaceae</taxon>
        <taxon>Chromobacterium</taxon>
    </lineage>
</organism>
<evidence type="ECO:0000313" key="16">
    <source>
        <dbReference type="EMBL" id="AOZ52602.1"/>
    </source>
</evidence>
<evidence type="ECO:0000259" key="15">
    <source>
        <dbReference type="Pfam" id="PF16535"/>
    </source>
</evidence>
<evidence type="ECO:0000256" key="4">
    <source>
        <dbReference type="ARBA" id="ARBA00022525"/>
    </source>
</evidence>
<evidence type="ECO:0000259" key="14">
    <source>
        <dbReference type="Pfam" id="PF04888"/>
    </source>
</evidence>
<proteinExistence type="inferred from homology"/>
<keyword evidence="6" id="KW-1043">Host membrane</keyword>
<evidence type="ECO:0000256" key="7">
    <source>
        <dbReference type="ARBA" id="ARBA00022989"/>
    </source>
</evidence>
<dbReference type="Proteomes" id="UP000178776">
    <property type="component" value="Chromosome"/>
</dbReference>
<dbReference type="GeneID" id="68844078"/>
<keyword evidence="9 13" id="KW-0472">Membrane</keyword>
<comment type="subcellular location">
    <subcellularLocation>
        <location evidence="1">Host membrane</location>
    </subcellularLocation>
    <subcellularLocation>
        <location evidence="2">Secreted</location>
    </subcellularLocation>
</comment>
<evidence type="ECO:0000256" key="11">
    <source>
        <dbReference type="ARBA" id="ARBA00035640"/>
    </source>
</evidence>
<feature type="transmembrane region" description="Helical" evidence="13">
    <location>
        <begin position="401"/>
        <end position="426"/>
    </location>
</feature>
<dbReference type="GO" id="GO:0016020">
    <property type="term" value="C:membrane"/>
    <property type="evidence" value="ECO:0007669"/>
    <property type="project" value="InterPro"/>
</dbReference>
<comment type="similarity">
    <text evidence="11">Belongs to the SctE/SipB/YopB family.</text>
</comment>
<dbReference type="KEGG" id="cvc:BKX93_23055"/>
<feature type="transmembrane region" description="Helical" evidence="13">
    <location>
        <begin position="316"/>
        <end position="342"/>
    </location>
</feature>
<dbReference type="EMBL" id="CP017707">
    <property type="protein sequence ID" value="AOZ52602.1"/>
    <property type="molecule type" value="Genomic_DNA"/>
</dbReference>
<evidence type="ECO:0000313" key="17">
    <source>
        <dbReference type="Proteomes" id="UP000178776"/>
    </source>
</evidence>
<protein>
    <recommendedName>
        <fullName evidence="3">Translocator protein BipB</fullName>
    </recommendedName>
</protein>
<dbReference type="PRINTS" id="PR01375">
    <property type="entry name" value="BACINVASINB"/>
</dbReference>